<protein>
    <submittedName>
        <fullName evidence="6">Calcium-binding protein E63-1</fullName>
    </submittedName>
</protein>
<evidence type="ECO:0000256" key="1">
    <source>
        <dbReference type="ARBA" id="ARBA00022723"/>
    </source>
</evidence>
<dbReference type="PANTHER" id="PTHR23048">
    <property type="entry name" value="MYOSIN LIGHT CHAIN 1, 3"/>
    <property type="match status" value="1"/>
</dbReference>
<name>A0AAJ7L2M1_9ACAR</name>
<reference evidence="6" key="1">
    <citation type="submission" date="2025-08" db="UniProtKB">
        <authorList>
            <consortium name="RefSeq"/>
        </authorList>
    </citation>
    <scope>IDENTIFICATION</scope>
</reference>
<keyword evidence="2" id="KW-0677">Repeat</keyword>
<feature type="domain" description="EF-hand" evidence="4">
    <location>
        <begin position="137"/>
        <end position="172"/>
    </location>
</feature>
<dbReference type="InterPro" id="IPR011992">
    <property type="entry name" value="EF-hand-dom_pair"/>
</dbReference>
<feature type="domain" description="EF-hand" evidence="4">
    <location>
        <begin position="56"/>
        <end position="91"/>
    </location>
</feature>
<dbReference type="InterPro" id="IPR002048">
    <property type="entry name" value="EF_hand_dom"/>
</dbReference>
<evidence type="ECO:0000256" key="2">
    <source>
        <dbReference type="ARBA" id="ARBA00022737"/>
    </source>
</evidence>
<keyword evidence="5" id="KW-1185">Reference proteome</keyword>
<dbReference type="GO" id="GO:0005509">
    <property type="term" value="F:calcium ion binding"/>
    <property type="evidence" value="ECO:0007669"/>
    <property type="project" value="InterPro"/>
</dbReference>
<dbReference type="CDD" id="cd00051">
    <property type="entry name" value="EFh"/>
    <property type="match status" value="1"/>
</dbReference>
<dbReference type="AlphaFoldDB" id="A0AAJ7L2M1"/>
<evidence type="ECO:0000313" key="6">
    <source>
        <dbReference type="RefSeq" id="XP_018493726.1"/>
    </source>
</evidence>
<dbReference type="Proteomes" id="UP000694867">
    <property type="component" value="Unplaced"/>
</dbReference>
<dbReference type="PROSITE" id="PS00018">
    <property type="entry name" value="EF_HAND_1"/>
    <property type="match status" value="2"/>
</dbReference>
<accession>A0AAJ7L2M1</accession>
<dbReference type="InterPro" id="IPR050230">
    <property type="entry name" value="CALM/Myosin/TropC-like"/>
</dbReference>
<dbReference type="GO" id="GO:0016460">
    <property type="term" value="C:myosin II complex"/>
    <property type="evidence" value="ECO:0007669"/>
    <property type="project" value="TreeGrafter"/>
</dbReference>
<proteinExistence type="predicted"/>
<dbReference type="KEGG" id="goe:100905081"/>
<dbReference type="PROSITE" id="PS50222">
    <property type="entry name" value="EF_HAND_2"/>
    <property type="match status" value="2"/>
</dbReference>
<dbReference type="Pfam" id="PF13499">
    <property type="entry name" value="EF-hand_7"/>
    <property type="match status" value="2"/>
</dbReference>
<evidence type="ECO:0000256" key="3">
    <source>
        <dbReference type="ARBA" id="ARBA00022837"/>
    </source>
</evidence>
<dbReference type="FunFam" id="1.10.238.10:FF:000181">
    <property type="entry name" value="CALML5 isoform 1"/>
    <property type="match status" value="1"/>
</dbReference>
<sequence>MCEATIVLPRPKRRSSVQVEKNIAEKVCLTIAHDEDGVPTSQSKKEKPPPETGRLQRLKELHMAFNMLDANNDGRVSLEEISVMLTKMGFDIPREALDLLMQDKSSTSSDQVSLSEFEFLQWIDDYLMKDDSGNPEDADQDMIAAFRIFDSDGDGYITRTELRRAMETIGEKISEKELDEILLHTDIDRDGRINYQGK</sequence>
<organism evidence="5 6">
    <name type="scientific">Galendromus occidentalis</name>
    <name type="common">western predatory mite</name>
    <dbReference type="NCBI Taxonomy" id="34638"/>
    <lineage>
        <taxon>Eukaryota</taxon>
        <taxon>Metazoa</taxon>
        <taxon>Ecdysozoa</taxon>
        <taxon>Arthropoda</taxon>
        <taxon>Chelicerata</taxon>
        <taxon>Arachnida</taxon>
        <taxon>Acari</taxon>
        <taxon>Parasitiformes</taxon>
        <taxon>Mesostigmata</taxon>
        <taxon>Gamasina</taxon>
        <taxon>Phytoseioidea</taxon>
        <taxon>Phytoseiidae</taxon>
        <taxon>Typhlodrominae</taxon>
        <taxon>Galendromus</taxon>
    </lineage>
</organism>
<evidence type="ECO:0000313" key="5">
    <source>
        <dbReference type="Proteomes" id="UP000694867"/>
    </source>
</evidence>
<dbReference type="RefSeq" id="XP_018493726.1">
    <property type="nucleotide sequence ID" value="XM_018638210.1"/>
</dbReference>
<dbReference type="PANTHER" id="PTHR23048:SF0">
    <property type="entry name" value="CALMODULIN LIKE 3"/>
    <property type="match status" value="1"/>
</dbReference>
<evidence type="ECO:0000259" key="4">
    <source>
        <dbReference type="PROSITE" id="PS50222"/>
    </source>
</evidence>
<dbReference type="SUPFAM" id="SSF47473">
    <property type="entry name" value="EF-hand"/>
    <property type="match status" value="1"/>
</dbReference>
<dbReference type="InterPro" id="IPR018247">
    <property type="entry name" value="EF_Hand_1_Ca_BS"/>
</dbReference>
<dbReference type="GeneID" id="100905081"/>
<keyword evidence="3" id="KW-0106">Calcium</keyword>
<dbReference type="SMART" id="SM00054">
    <property type="entry name" value="EFh"/>
    <property type="match status" value="2"/>
</dbReference>
<dbReference type="Gene3D" id="1.10.238.10">
    <property type="entry name" value="EF-hand"/>
    <property type="match status" value="2"/>
</dbReference>
<gene>
    <name evidence="6" type="primary">LOC100905081</name>
</gene>
<keyword evidence="1" id="KW-0479">Metal-binding</keyword>